<evidence type="ECO:0000313" key="3">
    <source>
        <dbReference type="Proteomes" id="UP000017052"/>
    </source>
</evidence>
<gene>
    <name evidence="2" type="ORF">HMPREF0682_2186</name>
</gene>
<evidence type="ECO:0000313" key="2">
    <source>
        <dbReference type="EMBL" id="ERK59880.1"/>
    </source>
</evidence>
<name>U2QAM1_9ACTN</name>
<sequence length="762" mass="83326">MADFASFHSSVNRIPVLRASAHRLAQHTVLPGDLFLDGPAPSHDHLDPQRWSGSVDLEITVRTPLVFGEQTTTEVPVRPGRSEQRHVVDLPLDADGTVRVPPTMVKGMISRAYETFTCSRFRVFGDVENQGGFRRTADDRSVPLTYRADPAAANQLLPGRVCEIDGGRLGVEVLDGFGKNARVALIRDDLNDGHGTIVRTNHPRIQAGPGGALSDKQVFARFRQLTRHGEQVEVRLTQWKDSKNTPHLMVTGVWDEDDLEVFFQVEGSKVTHFNVWGYPCRTAPETKSAHDLFKEKTYERFFFKSAHDGHSLDGLVLPLTDEHVARYATVLRSYREQQKVPGGDKHLLNRAAATWATGSSRPLSAGDLVFVRLDMLSTSAQDGIPDTAQVIDVFPTIVGRRSYDASPRELADKQGVLPLASRKQASAADRLFGYVVPDAADGAKGGDVAARGRIIIGPVDGSRVRICTKKKVLTPLLMPKPSSARRFLTDASGGTPKNKNGGVLRRDDYFAKGQLLGTAAYPVHRRLLDGKDLDADGFPQPATRAAVLGGREQTNDAVRLTVRSWVEAGSVLRCTVSFTNLSQDELAALLWVLTPEKLVPSEEREVAGPDAVGCLRLGLGKPLGLGAVEVRIAPNGLRVRTGTDQAEGYASLSNCLGLTEPTVPTTRFPLPNEAVLLKTPWVRAMQRAAFGYTDGREVRHMSLDENKENNQTNGKTGEPHPGKGLSPRDMFGTDSGKPIIVTERQRGRAEHPQSGRRRGARR</sequence>
<feature type="region of interest" description="Disordered" evidence="1">
    <location>
        <begin position="704"/>
        <end position="762"/>
    </location>
</feature>
<proteinExistence type="predicted"/>
<dbReference type="AlphaFoldDB" id="U2QAM1"/>
<evidence type="ECO:0008006" key="4">
    <source>
        <dbReference type="Google" id="ProtNLM"/>
    </source>
</evidence>
<evidence type="ECO:0000256" key="1">
    <source>
        <dbReference type="SAM" id="MobiDB-lite"/>
    </source>
</evidence>
<keyword evidence="3" id="KW-1185">Reference proteome</keyword>
<organism evidence="2 3">
    <name type="scientific">Propionibacterium acidifaciens F0233</name>
    <dbReference type="NCBI Taxonomy" id="553198"/>
    <lineage>
        <taxon>Bacteria</taxon>
        <taxon>Bacillati</taxon>
        <taxon>Actinomycetota</taxon>
        <taxon>Actinomycetes</taxon>
        <taxon>Propionibacteriales</taxon>
        <taxon>Propionibacteriaceae</taxon>
        <taxon>Propionibacterium</taxon>
    </lineage>
</organism>
<dbReference type="EMBL" id="ACVN02000101">
    <property type="protein sequence ID" value="ERK59880.1"/>
    <property type="molecule type" value="Genomic_DNA"/>
</dbReference>
<dbReference type="RefSeq" id="WP_021796941.1">
    <property type="nucleotide sequence ID" value="NZ_ACVN02000101.1"/>
</dbReference>
<dbReference type="OrthoDB" id="5362408at2"/>
<dbReference type="GeneID" id="95358758"/>
<comment type="caution">
    <text evidence="2">The sequence shown here is derived from an EMBL/GenBank/DDBJ whole genome shotgun (WGS) entry which is preliminary data.</text>
</comment>
<accession>U2QAM1</accession>
<protein>
    <recommendedName>
        <fullName evidence="4">CRISPR-associated protein</fullName>
    </recommendedName>
</protein>
<feature type="compositionally biased region" description="Basic and acidic residues" evidence="1">
    <location>
        <begin position="743"/>
        <end position="753"/>
    </location>
</feature>
<reference evidence="2" key="1">
    <citation type="submission" date="2013-08" db="EMBL/GenBank/DDBJ databases">
        <authorList>
            <person name="Durkin A.S."/>
            <person name="Haft D.R."/>
            <person name="McCorrison J."/>
            <person name="Torralba M."/>
            <person name="Gillis M."/>
            <person name="Haft D.H."/>
            <person name="Methe B."/>
            <person name="Sutton G."/>
            <person name="Nelson K.E."/>
        </authorList>
    </citation>
    <scope>NUCLEOTIDE SEQUENCE [LARGE SCALE GENOMIC DNA]</scope>
    <source>
        <strain evidence="2">F0233</strain>
    </source>
</reference>
<dbReference type="Proteomes" id="UP000017052">
    <property type="component" value="Unassembled WGS sequence"/>
</dbReference>